<comment type="caution">
    <text evidence="1">The sequence shown here is derived from an EMBL/GenBank/DDBJ whole genome shotgun (WGS) entry which is preliminary data.</text>
</comment>
<evidence type="ECO:0000313" key="1">
    <source>
        <dbReference type="EMBL" id="MBE9398137.1"/>
    </source>
</evidence>
<keyword evidence="2" id="KW-1185">Reference proteome</keyword>
<reference evidence="1" key="1">
    <citation type="submission" date="2020-10" db="EMBL/GenBank/DDBJ databases">
        <title>Bacterium isolated from coastal waters sediment.</title>
        <authorList>
            <person name="Chen R.-J."/>
            <person name="Lu D.-C."/>
            <person name="Zhu K.-L."/>
            <person name="Du Z.-J."/>
        </authorList>
    </citation>
    <scope>NUCLEOTIDE SEQUENCE</scope>
    <source>
        <strain evidence="1">N1Y112</strain>
    </source>
</reference>
<protein>
    <submittedName>
        <fullName evidence="1">Uncharacterized protein</fullName>
    </submittedName>
</protein>
<dbReference type="AlphaFoldDB" id="A0A8J7FDP4"/>
<organism evidence="1 2">
    <name type="scientific">Pontibacterium sinense</name>
    <dbReference type="NCBI Taxonomy" id="2781979"/>
    <lineage>
        <taxon>Bacteria</taxon>
        <taxon>Pseudomonadati</taxon>
        <taxon>Pseudomonadota</taxon>
        <taxon>Gammaproteobacteria</taxon>
        <taxon>Oceanospirillales</taxon>
        <taxon>Oceanospirillaceae</taxon>
        <taxon>Pontibacterium</taxon>
    </lineage>
</organism>
<name>A0A8J7FDP4_9GAMM</name>
<dbReference type="RefSeq" id="WP_193953769.1">
    <property type="nucleotide sequence ID" value="NZ_JADEYS010000012.1"/>
</dbReference>
<proteinExistence type="predicted"/>
<sequence>MYYQADPNKAPQLQRAEPRIRREDMIRELRRQASVLRDEGQTAADFLLAEQYETTADMLN</sequence>
<gene>
    <name evidence="1" type="ORF">IOQ59_12815</name>
</gene>
<accession>A0A8J7FDP4</accession>
<dbReference type="EMBL" id="JADEYS010000012">
    <property type="protein sequence ID" value="MBE9398137.1"/>
    <property type="molecule type" value="Genomic_DNA"/>
</dbReference>
<dbReference type="Proteomes" id="UP000640333">
    <property type="component" value="Unassembled WGS sequence"/>
</dbReference>
<evidence type="ECO:0000313" key="2">
    <source>
        <dbReference type="Proteomes" id="UP000640333"/>
    </source>
</evidence>